<evidence type="ECO:0000256" key="2">
    <source>
        <dbReference type="SAM" id="Phobius"/>
    </source>
</evidence>
<name>A0A8D8CMZ6_CULPI</name>
<reference evidence="3" key="1">
    <citation type="submission" date="2021-05" db="EMBL/GenBank/DDBJ databases">
        <authorList>
            <person name="Alioto T."/>
            <person name="Alioto T."/>
            <person name="Gomez Garrido J."/>
        </authorList>
    </citation>
    <scope>NUCLEOTIDE SEQUENCE</scope>
</reference>
<evidence type="ECO:0000313" key="3">
    <source>
        <dbReference type="EMBL" id="CAG6496053.1"/>
    </source>
</evidence>
<sequence length="154" mass="18092">MAPSRTGSRSRSRGSPAWRRTKRSGRSRRSGMRKPGPLPRRKRPLSKPPPPKSNNNQRTTEAPRRRRPRKSRTKLFVFFIIIITIKIIKLNIQRIISTYHNTHTRSKEITHTHFAVLEGRMLLERCRIAIYTREHTQNRFTDTQASKQTPPFSI</sequence>
<dbReference type="AlphaFoldDB" id="A0A8D8CMZ6"/>
<evidence type="ECO:0000256" key="1">
    <source>
        <dbReference type="SAM" id="MobiDB-lite"/>
    </source>
</evidence>
<feature type="compositionally biased region" description="Low complexity" evidence="1">
    <location>
        <begin position="1"/>
        <end position="18"/>
    </location>
</feature>
<keyword evidence="2" id="KW-0472">Membrane</keyword>
<proteinExistence type="predicted"/>
<feature type="region of interest" description="Disordered" evidence="1">
    <location>
        <begin position="1"/>
        <end position="69"/>
    </location>
</feature>
<keyword evidence="2" id="KW-1133">Transmembrane helix</keyword>
<dbReference type="EMBL" id="HBUE01130204">
    <property type="protein sequence ID" value="CAG6496053.1"/>
    <property type="molecule type" value="Transcribed_RNA"/>
</dbReference>
<accession>A0A8D8CMZ6</accession>
<protein>
    <submittedName>
        <fullName evidence="3">(northern house mosquito) hypothetical protein</fullName>
    </submittedName>
</protein>
<organism evidence="3">
    <name type="scientific">Culex pipiens</name>
    <name type="common">House mosquito</name>
    <dbReference type="NCBI Taxonomy" id="7175"/>
    <lineage>
        <taxon>Eukaryota</taxon>
        <taxon>Metazoa</taxon>
        <taxon>Ecdysozoa</taxon>
        <taxon>Arthropoda</taxon>
        <taxon>Hexapoda</taxon>
        <taxon>Insecta</taxon>
        <taxon>Pterygota</taxon>
        <taxon>Neoptera</taxon>
        <taxon>Endopterygota</taxon>
        <taxon>Diptera</taxon>
        <taxon>Nematocera</taxon>
        <taxon>Culicoidea</taxon>
        <taxon>Culicidae</taxon>
        <taxon>Culicinae</taxon>
        <taxon>Culicini</taxon>
        <taxon>Culex</taxon>
        <taxon>Culex</taxon>
    </lineage>
</organism>
<keyword evidence="2" id="KW-0812">Transmembrane</keyword>
<feature type="compositionally biased region" description="Basic residues" evidence="1">
    <location>
        <begin position="19"/>
        <end position="32"/>
    </location>
</feature>
<feature type="transmembrane region" description="Helical" evidence="2">
    <location>
        <begin position="75"/>
        <end position="92"/>
    </location>
</feature>